<dbReference type="CDD" id="cd02021">
    <property type="entry name" value="GntK"/>
    <property type="match status" value="1"/>
</dbReference>
<dbReference type="GO" id="GO:0005975">
    <property type="term" value="P:carbohydrate metabolic process"/>
    <property type="evidence" value="ECO:0007669"/>
    <property type="project" value="InterPro"/>
</dbReference>
<protein>
    <recommendedName>
        <fullName evidence="3 9">Gluconokinase</fullName>
        <ecNumber evidence="3 9">2.7.1.12</ecNumber>
    </recommendedName>
</protein>
<evidence type="ECO:0000256" key="7">
    <source>
        <dbReference type="ARBA" id="ARBA00022840"/>
    </source>
</evidence>
<keyword evidence="7 9" id="KW-0067">ATP-binding</keyword>
<dbReference type="Proteomes" id="UP000249633">
    <property type="component" value="Unassembled WGS sequence"/>
</dbReference>
<evidence type="ECO:0000256" key="1">
    <source>
        <dbReference type="ARBA" id="ARBA00004761"/>
    </source>
</evidence>
<proteinExistence type="inferred from homology"/>
<sequence length="171" mass="17411">MGILHLVVMGVAGCGKSAVGTRVAARLGLPFIEGDAFHPPASVAKMQAGQPLTDADRHGWLAQLAGELAARPGGAVLSCSALKRAYREQLRAAVPALRFAYLALTPETALARVQGRGAHFFPAGLVASQFDTLEPPDSEPGVLTLDGSAPLDALVERIAAALAPQAAAAGG</sequence>
<evidence type="ECO:0000313" key="11">
    <source>
        <dbReference type="Proteomes" id="UP000249633"/>
    </source>
</evidence>
<gene>
    <name evidence="10" type="ORF">DI603_09155</name>
</gene>
<name>A0A2W5DLS9_9BURK</name>
<dbReference type="PANTHER" id="PTHR43442:SF3">
    <property type="entry name" value="GLUCONOKINASE-RELATED"/>
    <property type="match status" value="1"/>
</dbReference>
<dbReference type="Gene3D" id="3.40.50.300">
    <property type="entry name" value="P-loop containing nucleotide triphosphate hydrolases"/>
    <property type="match status" value="1"/>
</dbReference>
<dbReference type="GO" id="GO:0046316">
    <property type="term" value="F:gluconokinase activity"/>
    <property type="evidence" value="ECO:0007669"/>
    <property type="project" value="UniProtKB-EC"/>
</dbReference>
<dbReference type="AlphaFoldDB" id="A0A2W5DLS9"/>
<evidence type="ECO:0000256" key="2">
    <source>
        <dbReference type="ARBA" id="ARBA00008420"/>
    </source>
</evidence>
<dbReference type="GO" id="GO:0005524">
    <property type="term" value="F:ATP binding"/>
    <property type="evidence" value="ECO:0007669"/>
    <property type="project" value="UniProtKB-KW"/>
</dbReference>
<dbReference type="EMBL" id="QFOD01000007">
    <property type="protein sequence ID" value="PZP32841.1"/>
    <property type="molecule type" value="Genomic_DNA"/>
</dbReference>
<evidence type="ECO:0000256" key="3">
    <source>
        <dbReference type="ARBA" id="ARBA00012054"/>
    </source>
</evidence>
<evidence type="ECO:0000256" key="5">
    <source>
        <dbReference type="ARBA" id="ARBA00022741"/>
    </source>
</evidence>
<dbReference type="SUPFAM" id="SSF52540">
    <property type="entry name" value="P-loop containing nucleoside triphosphate hydrolases"/>
    <property type="match status" value="1"/>
</dbReference>
<dbReference type="InterPro" id="IPR006001">
    <property type="entry name" value="Therm_gnt_kin"/>
</dbReference>
<dbReference type="PANTHER" id="PTHR43442">
    <property type="entry name" value="GLUCONOKINASE-RELATED"/>
    <property type="match status" value="1"/>
</dbReference>
<comment type="caution">
    <text evidence="10">The sequence shown here is derived from an EMBL/GenBank/DDBJ whole genome shotgun (WGS) entry which is preliminary data.</text>
</comment>
<evidence type="ECO:0000256" key="9">
    <source>
        <dbReference type="RuleBase" id="RU363066"/>
    </source>
</evidence>
<comment type="catalytic activity">
    <reaction evidence="8 9">
        <text>D-gluconate + ATP = 6-phospho-D-gluconate + ADP + H(+)</text>
        <dbReference type="Rhea" id="RHEA:19433"/>
        <dbReference type="ChEBI" id="CHEBI:15378"/>
        <dbReference type="ChEBI" id="CHEBI:18391"/>
        <dbReference type="ChEBI" id="CHEBI:30616"/>
        <dbReference type="ChEBI" id="CHEBI:58759"/>
        <dbReference type="ChEBI" id="CHEBI:456216"/>
        <dbReference type="EC" id="2.7.1.12"/>
    </reaction>
</comment>
<comment type="similarity">
    <text evidence="2 9">Belongs to the gluconokinase GntK/GntV family.</text>
</comment>
<reference evidence="10 11" key="1">
    <citation type="submission" date="2017-08" db="EMBL/GenBank/DDBJ databases">
        <title>Infants hospitalized years apart are colonized by the same room-sourced microbial strains.</title>
        <authorList>
            <person name="Brooks B."/>
            <person name="Olm M.R."/>
            <person name="Firek B.A."/>
            <person name="Baker R."/>
            <person name="Thomas B.C."/>
            <person name="Morowitz M.J."/>
            <person name="Banfield J.F."/>
        </authorList>
    </citation>
    <scope>NUCLEOTIDE SEQUENCE [LARGE SCALE GENOMIC DNA]</scope>
    <source>
        <strain evidence="10">S2_012_000_R2_81</strain>
    </source>
</reference>
<keyword evidence="5 9" id="KW-0547">Nucleotide-binding</keyword>
<dbReference type="InterPro" id="IPR027417">
    <property type="entry name" value="P-loop_NTPase"/>
</dbReference>
<evidence type="ECO:0000313" key="10">
    <source>
        <dbReference type="EMBL" id="PZP32841.1"/>
    </source>
</evidence>
<dbReference type="GO" id="GO:0005737">
    <property type="term" value="C:cytoplasm"/>
    <property type="evidence" value="ECO:0007669"/>
    <property type="project" value="TreeGrafter"/>
</dbReference>
<accession>A0A2W5DLS9</accession>
<comment type="pathway">
    <text evidence="1">Carbohydrate acid metabolism.</text>
</comment>
<keyword evidence="6 9" id="KW-0418">Kinase</keyword>
<evidence type="ECO:0000256" key="6">
    <source>
        <dbReference type="ARBA" id="ARBA00022777"/>
    </source>
</evidence>
<dbReference type="NCBIfam" id="TIGR01313">
    <property type="entry name" value="therm_gnt_kin"/>
    <property type="match status" value="1"/>
</dbReference>
<dbReference type="Pfam" id="PF13671">
    <property type="entry name" value="AAA_33"/>
    <property type="match status" value="1"/>
</dbReference>
<organism evidence="10 11">
    <name type="scientific">Roseateles depolymerans</name>
    <dbReference type="NCBI Taxonomy" id="76731"/>
    <lineage>
        <taxon>Bacteria</taxon>
        <taxon>Pseudomonadati</taxon>
        <taxon>Pseudomonadota</taxon>
        <taxon>Betaproteobacteria</taxon>
        <taxon>Burkholderiales</taxon>
        <taxon>Sphaerotilaceae</taxon>
        <taxon>Roseateles</taxon>
    </lineage>
</organism>
<evidence type="ECO:0000256" key="8">
    <source>
        <dbReference type="ARBA" id="ARBA00048090"/>
    </source>
</evidence>
<evidence type="ECO:0000256" key="4">
    <source>
        <dbReference type="ARBA" id="ARBA00022679"/>
    </source>
</evidence>
<keyword evidence="4 9" id="KW-0808">Transferase</keyword>
<dbReference type="EC" id="2.7.1.12" evidence="3 9"/>